<keyword evidence="10" id="KW-1185">Reference proteome</keyword>
<evidence type="ECO:0000256" key="2">
    <source>
        <dbReference type="ARBA" id="ARBA00022692"/>
    </source>
</evidence>
<keyword evidence="4 5" id="KW-0472">Membrane</keyword>
<evidence type="ECO:0000313" key="9">
    <source>
        <dbReference type="EMBL" id="KAE8333087.1"/>
    </source>
</evidence>
<organism evidence="9 10">
    <name type="scientific">Aspergillus sergii</name>
    <dbReference type="NCBI Taxonomy" id="1034303"/>
    <lineage>
        <taxon>Eukaryota</taxon>
        <taxon>Fungi</taxon>
        <taxon>Dikarya</taxon>
        <taxon>Ascomycota</taxon>
        <taxon>Pezizomycotina</taxon>
        <taxon>Eurotiomycetes</taxon>
        <taxon>Eurotiomycetidae</taxon>
        <taxon>Eurotiales</taxon>
        <taxon>Aspergillaceae</taxon>
        <taxon>Aspergillus</taxon>
        <taxon>Aspergillus subgen. Circumdati</taxon>
    </lineage>
</organism>
<dbReference type="Pfam" id="PF03798">
    <property type="entry name" value="TRAM_LAG1_CLN8"/>
    <property type="match status" value="1"/>
</dbReference>
<feature type="region of interest" description="Disordered" evidence="6">
    <location>
        <begin position="365"/>
        <end position="394"/>
    </location>
</feature>
<keyword evidence="2 5" id="KW-0812">Transmembrane</keyword>
<feature type="transmembrane region" description="Helical" evidence="7">
    <location>
        <begin position="141"/>
        <end position="160"/>
    </location>
</feature>
<feature type="transmembrane region" description="Helical" evidence="7">
    <location>
        <begin position="75"/>
        <end position="94"/>
    </location>
</feature>
<sequence length="394" mass="44580">MLDPFPPPPAWLRDRVEPWALYLNAPALSDHIHEVILAFAGYQFIHSFLSPWLSPILFPRHYPQLNKRTKLNWDVHVVSLVQSVLINVFALYIMFVDKERKNMDTGERIYGYTGMSGLLQALAEGYFVYDIIVSTMHIRMFGVGMLFHAISALWVFSFGFRPFVNFYSPTFILYELSSPFLNIHWFLDKLNLTGSKLQWYNGMLLLSVFFSCRLVWGTWQSIFVYKDMWSALTQTWSLSSLSPPSAAGGSSVVLDSAINTAVFGHRAKLAEQCVDEVCRKANEEVFKYAGFTAGGVPTWLVGTYVAANVVLNSLNYYWFSKMVETVLKRFRGPKEGGSKKGEGEKKEEAVEEVVEKVVLEAAASLEEEEGSPFLGEGVGRDVDVDVGGDVRRRR</sequence>
<dbReference type="AlphaFoldDB" id="A0A5N6XIK4"/>
<proteinExistence type="predicted"/>
<gene>
    <name evidence="9" type="ORF">BDV39DRAFT_166228</name>
</gene>
<dbReference type="PANTHER" id="PTHR13439">
    <property type="entry name" value="CT120 PROTEIN"/>
    <property type="match status" value="1"/>
</dbReference>
<protein>
    <submittedName>
        <fullName evidence="9">TLC domain-containing protein</fullName>
    </submittedName>
</protein>
<comment type="subcellular location">
    <subcellularLocation>
        <location evidence="1">Membrane</location>
        <topology evidence="1">Multi-pass membrane protein</topology>
    </subcellularLocation>
</comment>
<accession>A0A5N6XIK4</accession>
<dbReference type="GO" id="GO:0055088">
    <property type="term" value="P:lipid homeostasis"/>
    <property type="evidence" value="ECO:0007669"/>
    <property type="project" value="TreeGrafter"/>
</dbReference>
<dbReference type="GO" id="GO:0005783">
    <property type="term" value="C:endoplasmic reticulum"/>
    <property type="evidence" value="ECO:0007669"/>
    <property type="project" value="TreeGrafter"/>
</dbReference>
<evidence type="ECO:0000313" key="10">
    <source>
        <dbReference type="Proteomes" id="UP000325945"/>
    </source>
</evidence>
<dbReference type="Proteomes" id="UP000325945">
    <property type="component" value="Unassembled WGS sequence"/>
</dbReference>
<dbReference type="GO" id="GO:0016020">
    <property type="term" value="C:membrane"/>
    <property type="evidence" value="ECO:0007669"/>
    <property type="project" value="UniProtKB-SubCell"/>
</dbReference>
<dbReference type="InterPro" id="IPR006634">
    <property type="entry name" value="TLC-dom"/>
</dbReference>
<evidence type="ECO:0000256" key="5">
    <source>
        <dbReference type="PROSITE-ProRule" id="PRU00205"/>
    </source>
</evidence>
<dbReference type="PROSITE" id="PS50922">
    <property type="entry name" value="TLC"/>
    <property type="match status" value="1"/>
</dbReference>
<dbReference type="InterPro" id="IPR050846">
    <property type="entry name" value="TLCD"/>
</dbReference>
<name>A0A5N6XIK4_9EURO</name>
<reference evidence="10" key="1">
    <citation type="submission" date="2019-04" db="EMBL/GenBank/DDBJ databases">
        <title>Friends and foes A comparative genomics studyof 23 Aspergillus species from section Flavi.</title>
        <authorList>
            <consortium name="DOE Joint Genome Institute"/>
            <person name="Kjaerbolling I."/>
            <person name="Vesth T."/>
            <person name="Frisvad J.C."/>
            <person name="Nybo J.L."/>
            <person name="Theobald S."/>
            <person name="Kildgaard S."/>
            <person name="Isbrandt T."/>
            <person name="Kuo A."/>
            <person name="Sato A."/>
            <person name="Lyhne E.K."/>
            <person name="Kogle M.E."/>
            <person name="Wiebenga A."/>
            <person name="Kun R.S."/>
            <person name="Lubbers R.J."/>
            <person name="Makela M.R."/>
            <person name="Barry K."/>
            <person name="Chovatia M."/>
            <person name="Clum A."/>
            <person name="Daum C."/>
            <person name="Haridas S."/>
            <person name="He G."/>
            <person name="LaButti K."/>
            <person name="Lipzen A."/>
            <person name="Mondo S."/>
            <person name="Riley R."/>
            <person name="Salamov A."/>
            <person name="Simmons B.A."/>
            <person name="Magnuson J.K."/>
            <person name="Henrissat B."/>
            <person name="Mortensen U.H."/>
            <person name="Larsen T.O."/>
            <person name="Devries R.P."/>
            <person name="Grigoriev I.V."/>
            <person name="Machida M."/>
            <person name="Baker S.E."/>
            <person name="Andersen M.R."/>
        </authorList>
    </citation>
    <scope>NUCLEOTIDE SEQUENCE [LARGE SCALE GENOMIC DNA]</scope>
    <source>
        <strain evidence="10">CBS 130017</strain>
    </source>
</reference>
<dbReference type="EMBL" id="ML741763">
    <property type="protein sequence ID" value="KAE8333087.1"/>
    <property type="molecule type" value="Genomic_DNA"/>
</dbReference>
<keyword evidence="3 7" id="KW-1133">Transmembrane helix</keyword>
<feature type="domain" description="TLC" evidence="8">
    <location>
        <begin position="68"/>
        <end position="331"/>
    </location>
</feature>
<evidence type="ECO:0000256" key="1">
    <source>
        <dbReference type="ARBA" id="ARBA00004141"/>
    </source>
</evidence>
<evidence type="ECO:0000256" key="4">
    <source>
        <dbReference type="ARBA" id="ARBA00023136"/>
    </source>
</evidence>
<evidence type="ECO:0000259" key="8">
    <source>
        <dbReference type="PROSITE" id="PS50922"/>
    </source>
</evidence>
<feature type="transmembrane region" description="Helical" evidence="7">
    <location>
        <begin position="199"/>
        <end position="219"/>
    </location>
</feature>
<evidence type="ECO:0000256" key="7">
    <source>
        <dbReference type="SAM" id="Phobius"/>
    </source>
</evidence>
<feature type="transmembrane region" description="Helical" evidence="7">
    <location>
        <begin position="166"/>
        <end position="187"/>
    </location>
</feature>
<dbReference type="PANTHER" id="PTHR13439:SF0">
    <property type="entry name" value="TOPOISOMERASE I DAMAGE AFFECTED PROTEIN 4"/>
    <property type="match status" value="1"/>
</dbReference>
<feature type="transmembrane region" description="Helical" evidence="7">
    <location>
        <begin position="109"/>
        <end position="129"/>
    </location>
</feature>
<dbReference type="SMART" id="SM00724">
    <property type="entry name" value="TLC"/>
    <property type="match status" value="1"/>
</dbReference>
<evidence type="ECO:0000256" key="3">
    <source>
        <dbReference type="ARBA" id="ARBA00022989"/>
    </source>
</evidence>
<evidence type="ECO:0000256" key="6">
    <source>
        <dbReference type="SAM" id="MobiDB-lite"/>
    </source>
</evidence>
<feature type="transmembrane region" description="Helical" evidence="7">
    <location>
        <begin position="299"/>
        <end position="319"/>
    </location>
</feature>
<feature type="transmembrane region" description="Helical" evidence="7">
    <location>
        <begin position="35"/>
        <end position="54"/>
    </location>
</feature>